<gene>
    <name evidence="1" type="ORF">FGO68_gene11678</name>
</gene>
<dbReference type="Proteomes" id="UP000785679">
    <property type="component" value="Unassembled WGS sequence"/>
</dbReference>
<sequence length="67" mass="7588">MIQQVPEYSSSSVNITQIVALCKFTFSLEINRGQKTFNQPETTTPFSKEQSVPKSCVKDLQQNTFTI</sequence>
<proteinExistence type="predicted"/>
<keyword evidence="2" id="KW-1185">Reference proteome</keyword>
<dbReference type="EMBL" id="RRYP01002372">
    <property type="protein sequence ID" value="TNV84852.1"/>
    <property type="molecule type" value="Genomic_DNA"/>
</dbReference>
<evidence type="ECO:0000313" key="1">
    <source>
        <dbReference type="EMBL" id="TNV84852.1"/>
    </source>
</evidence>
<evidence type="ECO:0000313" key="2">
    <source>
        <dbReference type="Proteomes" id="UP000785679"/>
    </source>
</evidence>
<organism evidence="1 2">
    <name type="scientific">Halteria grandinella</name>
    <dbReference type="NCBI Taxonomy" id="5974"/>
    <lineage>
        <taxon>Eukaryota</taxon>
        <taxon>Sar</taxon>
        <taxon>Alveolata</taxon>
        <taxon>Ciliophora</taxon>
        <taxon>Intramacronucleata</taxon>
        <taxon>Spirotrichea</taxon>
        <taxon>Stichotrichia</taxon>
        <taxon>Sporadotrichida</taxon>
        <taxon>Halteriidae</taxon>
        <taxon>Halteria</taxon>
    </lineage>
</organism>
<dbReference type="AlphaFoldDB" id="A0A8J8P0K0"/>
<name>A0A8J8P0K0_HALGN</name>
<comment type="caution">
    <text evidence="1">The sequence shown here is derived from an EMBL/GenBank/DDBJ whole genome shotgun (WGS) entry which is preliminary data.</text>
</comment>
<accession>A0A8J8P0K0</accession>
<reference evidence="1" key="1">
    <citation type="submission" date="2019-06" db="EMBL/GenBank/DDBJ databases">
        <authorList>
            <person name="Zheng W."/>
        </authorList>
    </citation>
    <scope>NUCLEOTIDE SEQUENCE</scope>
    <source>
        <strain evidence="1">QDHG01</strain>
    </source>
</reference>
<protein>
    <submittedName>
        <fullName evidence="1">Uncharacterized protein</fullName>
    </submittedName>
</protein>